<evidence type="ECO:0000313" key="2">
    <source>
        <dbReference type="Proteomes" id="UP000812440"/>
    </source>
</evidence>
<name>A0A8T2K456_9PIPI</name>
<reference evidence="1" key="1">
    <citation type="thesis" date="2020" institute="ProQuest LLC" country="789 East Eisenhower Parkway, Ann Arbor, MI, USA">
        <title>Comparative Genomics and Chromosome Evolution.</title>
        <authorList>
            <person name="Mudd A.B."/>
        </authorList>
    </citation>
    <scope>NUCLEOTIDE SEQUENCE</scope>
    <source>
        <strain evidence="1">Female2</strain>
        <tissue evidence="1">Blood</tissue>
    </source>
</reference>
<protein>
    <submittedName>
        <fullName evidence="1">Uncharacterized protein</fullName>
    </submittedName>
</protein>
<sequence length="106" mass="12605">MFFLFHFYSSLFLKDNYSFYFLVYAQLKGIRYSQLCFYIAFIRCLFVQAIIKSNCCLVILQWTDGNIPVLLHLPEGDAFYGSGVWLVQKWEGLYTRLVNDAHSDWY</sequence>
<organism evidence="1 2">
    <name type="scientific">Hymenochirus boettgeri</name>
    <name type="common">Congo dwarf clawed frog</name>
    <dbReference type="NCBI Taxonomy" id="247094"/>
    <lineage>
        <taxon>Eukaryota</taxon>
        <taxon>Metazoa</taxon>
        <taxon>Chordata</taxon>
        <taxon>Craniata</taxon>
        <taxon>Vertebrata</taxon>
        <taxon>Euteleostomi</taxon>
        <taxon>Amphibia</taxon>
        <taxon>Batrachia</taxon>
        <taxon>Anura</taxon>
        <taxon>Pipoidea</taxon>
        <taxon>Pipidae</taxon>
        <taxon>Pipinae</taxon>
        <taxon>Hymenochirus</taxon>
    </lineage>
</organism>
<proteinExistence type="predicted"/>
<keyword evidence="2" id="KW-1185">Reference proteome</keyword>
<accession>A0A8T2K456</accession>
<comment type="caution">
    <text evidence="1">The sequence shown here is derived from an EMBL/GenBank/DDBJ whole genome shotgun (WGS) entry which is preliminary data.</text>
</comment>
<gene>
    <name evidence="1" type="ORF">GDO86_002888</name>
</gene>
<evidence type="ECO:0000313" key="1">
    <source>
        <dbReference type="EMBL" id="KAG8450400.1"/>
    </source>
</evidence>
<dbReference type="EMBL" id="JAACNH010000002">
    <property type="protein sequence ID" value="KAG8450400.1"/>
    <property type="molecule type" value="Genomic_DNA"/>
</dbReference>
<dbReference type="Proteomes" id="UP000812440">
    <property type="component" value="Chromosome 2"/>
</dbReference>
<dbReference type="AlphaFoldDB" id="A0A8T2K456"/>